<gene>
    <name evidence="2" type="ORF">Fot_10908</name>
</gene>
<keyword evidence="3" id="KW-1185">Reference proteome</keyword>
<organism evidence="2 3">
    <name type="scientific">Forsythia ovata</name>
    <dbReference type="NCBI Taxonomy" id="205694"/>
    <lineage>
        <taxon>Eukaryota</taxon>
        <taxon>Viridiplantae</taxon>
        <taxon>Streptophyta</taxon>
        <taxon>Embryophyta</taxon>
        <taxon>Tracheophyta</taxon>
        <taxon>Spermatophyta</taxon>
        <taxon>Magnoliopsida</taxon>
        <taxon>eudicotyledons</taxon>
        <taxon>Gunneridae</taxon>
        <taxon>Pentapetalae</taxon>
        <taxon>asterids</taxon>
        <taxon>lamiids</taxon>
        <taxon>Lamiales</taxon>
        <taxon>Oleaceae</taxon>
        <taxon>Forsythieae</taxon>
        <taxon>Forsythia</taxon>
    </lineage>
</organism>
<sequence>MKEKFTNHEQKRKGREKDQDTAPASIDLRQTTLVHTISSQEMRTKRAEKEKTKEVGPEEGGSSKWSLRDKDDLEVLEEYGLTGRPKNHGLPPLNLLKIWQQGVMWGHLSS</sequence>
<evidence type="ECO:0000313" key="3">
    <source>
        <dbReference type="Proteomes" id="UP001604277"/>
    </source>
</evidence>
<protein>
    <submittedName>
        <fullName evidence="2">Uncharacterized protein</fullName>
    </submittedName>
</protein>
<evidence type="ECO:0000313" key="2">
    <source>
        <dbReference type="EMBL" id="KAL2549378.1"/>
    </source>
</evidence>
<comment type="caution">
    <text evidence="2">The sequence shown here is derived from an EMBL/GenBank/DDBJ whole genome shotgun (WGS) entry which is preliminary data.</text>
</comment>
<feature type="compositionally biased region" description="Polar residues" evidence="1">
    <location>
        <begin position="28"/>
        <end position="40"/>
    </location>
</feature>
<accession>A0ABD1WL05</accession>
<reference evidence="3" key="1">
    <citation type="submission" date="2024-07" db="EMBL/GenBank/DDBJ databases">
        <title>Two chromosome-level genome assemblies of Korean endemic species Abeliophyllum distichum and Forsythia ovata (Oleaceae).</title>
        <authorList>
            <person name="Jang H."/>
        </authorList>
    </citation>
    <scope>NUCLEOTIDE SEQUENCE [LARGE SCALE GENOMIC DNA]</scope>
</reference>
<name>A0ABD1WL05_9LAMI</name>
<proteinExistence type="predicted"/>
<dbReference type="EMBL" id="JBFOLJ010000003">
    <property type="protein sequence ID" value="KAL2549378.1"/>
    <property type="molecule type" value="Genomic_DNA"/>
</dbReference>
<feature type="region of interest" description="Disordered" evidence="1">
    <location>
        <begin position="1"/>
        <end position="69"/>
    </location>
</feature>
<evidence type="ECO:0000256" key="1">
    <source>
        <dbReference type="SAM" id="MobiDB-lite"/>
    </source>
</evidence>
<feature type="compositionally biased region" description="Basic and acidic residues" evidence="1">
    <location>
        <begin position="42"/>
        <end position="56"/>
    </location>
</feature>
<feature type="compositionally biased region" description="Basic and acidic residues" evidence="1">
    <location>
        <begin position="1"/>
        <end position="20"/>
    </location>
</feature>
<dbReference type="Proteomes" id="UP001604277">
    <property type="component" value="Unassembled WGS sequence"/>
</dbReference>
<dbReference type="AlphaFoldDB" id="A0ABD1WL05"/>